<sequence>MPRKFPWLIFYIIVFSIASVCLLFIPYPITKVLDDGNNSHTLSRSKSYHEQNIEFPWRSYNQEIFLNISLPHGNISLPHGKISLQIMDRNDLNSFKYGWPYDPYIPYLEVINTTGFTMNLQISPQFQGKMVIWFYLDDQDDVAEGDIIFYSEMEVSYLRHASSYGLFFLGVAATLISYYGYRRYKWWRNKY</sequence>
<comment type="caution">
    <text evidence="2">The sequence shown here is derived from an EMBL/GenBank/DDBJ whole genome shotgun (WGS) entry which is preliminary data.</text>
</comment>
<reference evidence="2" key="1">
    <citation type="journal article" date="2015" name="Nature">
        <title>Complex archaea that bridge the gap between prokaryotes and eukaryotes.</title>
        <authorList>
            <person name="Spang A."/>
            <person name="Saw J.H."/>
            <person name="Jorgensen S.L."/>
            <person name="Zaremba-Niedzwiedzka K."/>
            <person name="Martijn J."/>
            <person name="Lind A.E."/>
            <person name="van Eijk R."/>
            <person name="Schleper C."/>
            <person name="Guy L."/>
            <person name="Ettema T.J."/>
        </authorList>
    </citation>
    <scope>NUCLEOTIDE SEQUENCE</scope>
</reference>
<name>A0A0F9G2I9_9ZZZZ</name>
<feature type="transmembrane region" description="Helical" evidence="1">
    <location>
        <begin position="161"/>
        <end position="181"/>
    </location>
</feature>
<evidence type="ECO:0000313" key="2">
    <source>
        <dbReference type="EMBL" id="KKL92909.1"/>
    </source>
</evidence>
<dbReference type="AlphaFoldDB" id="A0A0F9G2I9"/>
<proteinExistence type="predicted"/>
<dbReference type="EMBL" id="LAZR01019338">
    <property type="protein sequence ID" value="KKL92909.1"/>
    <property type="molecule type" value="Genomic_DNA"/>
</dbReference>
<gene>
    <name evidence="2" type="ORF">LCGC14_1879970</name>
</gene>
<keyword evidence="1" id="KW-0472">Membrane</keyword>
<accession>A0A0F9G2I9</accession>
<keyword evidence="1" id="KW-1133">Transmembrane helix</keyword>
<evidence type="ECO:0000256" key="1">
    <source>
        <dbReference type="SAM" id="Phobius"/>
    </source>
</evidence>
<keyword evidence="1" id="KW-0812">Transmembrane</keyword>
<protein>
    <submittedName>
        <fullName evidence="2">Uncharacterized protein</fullName>
    </submittedName>
</protein>
<organism evidence="2">
    <name type="scientific">marine sediment metagenome</name>
    <dbReference type="NCBI Taxonomy" id="412755"/>
    <lineage>
        <taxon>unclassified sequences</taxon>
        <taxon>metagenomes</taxon>
        <taxon>ecological metagenomes</taxon>
    </lineage>
</organism>
<feature type="transmembrane region" description="Helical" evidence="1">
    <location>
        <begin position="7"/>
        <end position="29"/>
    </location>
</feature>